<name>A0A095TUV4_9GAMM</name>
<dbReference type="Proteomes" id="UP000029444">
    <property type="component" value="Unassembled WGS sequence"/>
</dbReference>
<dbReference type="EMBL" id="ARXV01000002">
    <property type="protein sequence ID" value="KGD66148.1"/>
    <property type="molecule type" value="Genomic_DNA"/>
</dbReference>
<dbReference type="InterPro" id="IPR051162">
    <property type="entry name" value="T4SS_component"/>
</dbReference>
<sequence>MSLHPMEALLRPPVELWSTCTAFAAGTLAWLAPWALMMPPGIAMATSLTFFGFGLWRGRQAWRVLRYQHHMKRLPDYQVRANQIPVSRHKLFLGKGFRWTQQHTQRLRDTLKPEVQRYVQPGALYQWARQKEVAWESIPVLSLLAKALRSRSRWNPLAPLPAVGGKPALHAVEPQEQPVWMDLGERVGHTLVLGTTRVGKTRLAELLITQDIRRGDVVIVFDPKGDADLLRRIYAEAKRAGRLEDFYLFHLGFPELSARYNAIGNFSRITEVATRIANQLPNEGNSAAFKEFAWRFVNIIARALVALKRRPDYQQIRRYINDIEPLFVEYAGHCAGVAGIEAWASLVEARAADIKERNLPNALRGRSMEAIACMRLLQEKAIYDPVLDGLISAFKYDKTYFDKIVSSVGPLMEKLTTGTIAGLISPDYQDEHDARPIFEWMDVVRHKGIVYVGLDALTDTTVASAVGNSMFADLVSVAGHIYKHGVVAKGTDAPDPETTSRSTPTISLHADEFNELIGDEFVPLLNKAGGAGFQVTAYTQTWSDVEARIGSRAKAGQVAGNFNTLLMLRVKELDTAAMLTEQLPRVEVFTLMSVSGVDDSSDPGSGVDFKSRNEDRISVSEVPMLTAADMVTLPKGQAFALLEGGQLWKIRIPLPDDREDTAMPDDFEAIVEAMRRSYITNDHWYRVTDHWWHAVSEAAIRTSDAGEQA</sequence>
<dbReference type="STRING" id="1177154.Y5S_00620"/>
<dbReference type="InterPro" id="IPR027417">
    <property type="entry name" value="P-loop_NTPase"/>
</dbReference>
<dbReference type="Gene3D" id="3.40.50.300">
    <property type="entry name" value="P-loop containing nucleotide triphosphate hydrolases"/>
    <property type="match status" value="2"/>
</dbReference>
<dbReference type="AlphaFoldDB" id="A0A095TUV4"/>
<dbReference type="InterPro" id="IPR022503">
    <property type="entry name" value="Conj_coupling_TraG/TraD_PFGI-1"/>
</dbReference>
<gene>
    <name evidence="2" type="ORF">Y5S_00620</name>
</gene>
<dbReference type="RefSeq" id="WP_197055084.1">
    <property type="nucleotide sequence ID" value="NZ_ARXV01000002.1"/>
</dbReference>
<keyword evidence="3" id="KW-1185">Reference proteome</keyword>
<protein>
    <submittedName>
        <fullName evidence="2">Type IV secretory pathway, VirD4 component</fullName>
    </submittedName>
</protein>
<dbReference type="CDD" id="cd01127">
    <property type="entry name" value="TrwB_TraG_TraD_VirD4"/>
    <property type="match status" value="1"/>
</dbReference>
<evidence type="ECO:0000313" key="3">
    <source>
        <dbReference type="Proteomes" id="UP000029444"/>
    </source>
</evidence>
<dbReference type="NCBIfam" id="TIGR03754">
    <property type="entry name" value="conj_TOL_TraD"/>
    <property type="match status" value="1"/>
</dbReference>
<evidence type="ECO:0000313" key="2">
    <source>
        <dbReference type="EMBL" id="KGD66148.1"/>
    </source>
</evidence>
<organism evidence="2 3">
    <name type="scientific">Alcanivorax nanhaiticus</name>
    <dbReference type="NCBI Taxonomy" id="1177154"/>
    <lineage>
        <taxon>Bacteria</taxon>
        <taxon>Pseudomonadati</taxon>
        <taxon>Pseudomonadota</taxon>
        <taxon>Gammaproteobacteria</taxon>
        <taxon>Oceanospirillales</taxon>
        <taxon>Alcanivoracaceae</taxon>
        <taxon>Alcanivorax</taxon>
    </lineage>
</organism>
<accession>A0A095TUV4</accession>
<comment type="caution">
    <text evidence="2">The sequence shown here is derived from an EMBL/GenBank/DDBJ whole genome shotgun (WGS) entry which is preliminary data.</text>
</comment>
<dbReference type="SUPFAM" id="SSF52540">
    <property type="entry name" value="P-loop containing nucleoside triphosphate hydrolases"/>
    <property type="match status" value="1"/>
</dbReference>
<reference evidence="2 3" key="1">
    <citation type="submission" date="2012-09" db="EMBL/GenBank/DDBJ databases">
        <title>Genome Sequence of alkane-degrading Bacterium Alcanivorax sp. 19-m-6.</title>
        <authorList>
            <person name="Lai Q."/>
            <person name="Shao Z."/>
        </authorList>
    </citation>
    <scope>NUCLEOTIDE SEQUENCE [LARGE SCALE GENOMIC DNA]</scope>
    <source>
        <strain evidence="2 3">19-m-6</strain>
    </source>
</reference>
<dbReference type="PANTHER" id="PTHR30121">
    <property type="entry name" value="UNCHARACTERIZED PROTEIN YJGR-RELATED"/>
    <property type="match status" value="1"/>
</dbReference>
<dbReference type="InterPro" id="IPR032689">
    <property type="entry name" value="TraG-D_C"/>
</dbReference>
<dbReference type="NCBIfam" id="TIGR03743">
    <property type="entry name" value="SXT_TraD"/>
    <property type="match status" value="1"/>
</dbReference>
<dbReference type="eggNOG" id="COG0433">
    <property type="taxonomic scope" value="Bacteria"/>
</dbReference>
<proteinExistence type="predicted"/>
<dbReference type="PATRIC" id="fig|1177154.3.peg.627"/>
<dbReference type="PANTHER" id="PTHR30121:SF6">
    <property type="entry name" value="SLR6007 PROTEIN"/>
    <property type="match status" value="1"/>
</dbReference>
<dbReference type="Pfam" id="PF12696">
    <property type="entry name" value="TraG-D_C"/>
    <property type="match status" value="1"/>
</dbReference>
<feature type="domain" description="TraD/TraG TraM recognition site" evidence="1">
    <location>
        <begin position="509"/>
        <end position="634"/>
    </location>
</feature>
<evidence type="ECO:0000259" key="1">
    <source>
        <dbReference type="Pfam" id="PF12696"/>
    </source>
</evidence>
<dbReference type="InterPro" id="IPR022458">
    <property type="entry name" value="Conjugative_coupling_TraG/TraD"/>
</dbReference>